<reference evidence="2" key="1">
    <citation type="submission" date="2022-01" db="EMBL/GenBank/DDBJ databases">
        <authorList>
            <person name="King R."/>
        </authorList>
    </citation>
    <scope>NUCLEOTIDE SEQUENCE</scope>
</reference>
<organism evidence="2 3">
    <name type="scientific">Chironomus riparius</name>
    <dbReference type="NCBI Taxonomy" id="315576"/>
    <lineage>
        <taxon>Eukaryota</taxon>
        <taxon>Metazoa</taxon>
        <taxon>Ecdysozoa</taxon>
        <taxon>Arthropoda</taxon>
        <taxon>Hexapoda</taxon>
        <taxon>Insecta</taxon>
        <taxon>Pterygota</taxon>
        <taxon>Neoptera</taxon>
        <taxon>Endopterygota</taxon>
        <taxon>Diptera</taxon>
        <taxon>Nematocera</taxon>
        <taxon>Chironomoidea</taxon>
        <taxon>Chironomidae</taxon>
        <taxon>Chironominae</taxon>
        <taxon>Chironomus</taxon>
    </lineage>
</organism>
<protein>
    <submittedName>
        <fullName evidence="2">Uncharacterized protein</fullName>
    </submittedName>
</protein>
<dbReference type="Proteomes" id="UP001153620">
    <property type="component" value="Chromosome 1"/>
</dbReference>
<proteinExistence type="predicted"/>
<reference evidence="2" key="2">
    <citation type="submission" date="2022-10" db="EMBL/GenBank/DDBJ databases">
        <authorList>
            <consortium name="ENA_rothamsted_submissions"/>
            <consortium name="culmorum"/>
            <person name="King R."/>
        </authorList>
    </citation>
    <scope>NUCLEOTIDE SEQUENCE</scope>
</reference>
<feature type="chain" id="PRO_5040476721" evidence="1">
    <location>
        <begin position="18"/>
        <end position="92"/>
    </location>
</feature>
<keyword evidence="3" id="KW-1185">Reference proteome</keyword>
<dbReference type="AlphaFoldDB" id="A0A9N9RML3"/>
<dbReference type="EMBL" id="OU895877">
    <property type="protein sequence ID" value="CAG9799717.1"/>
    <property type="molecule type" value="Genomic_DNA"/>
</dbReference>
<dbReference type="OrthoDB" id="7492791at2759"/>
<keyword evidence="1" id="KW-0732">Signal</keyword>
<accession>A0A9N9RML3</accession>
<evidence type="ECO:0000313" key="2">
    <source>
        <dbReference type="EMBL" id="CAG9799717.1"/>
    </source>
</evidence>
<evidence type="ECO:0000313" key="3">
    <source>
        <dbReference type="Proteomes" id="UP001153620"/>
    </source>
</evidence>
<sequence>MMKLIVFVFAAIVYTNASHVHLAAPAVVTAQSSQVIARNYNGIVTPAVVPVVPKVFTPFLPTRVYPSYYPHVHHFSPSHFHYPYLGRPVYYY</sequence>
<feature type="signal peptide" evidence="1">
    <location>
        <begin position="1"/>
        <end position="17"/>
    </location>
</feature>
<name>A0A9N9RML3_9DIPT</name>
<evidence type="ECO:0000256" key="1">
    <source>
        <dbReference type="SAM" id="SignalP"/>
    </source>
</evidence>
<gene>
    <name evidence="2" type="ORF">CHIRRI_LOCUS2676</name>
</gene>